<gene>
    <name evidence="9" type="ORF">CDL12_18662</name>
</gene>
<dbReference type="Proteomes" id="UP000231279">
    <property type="component" value="Unassembled WGS sequence"/>
</dbReference>
<evidence type="ECO:0000256" key="5">
    <source>
        <dbReference type="ARBA" id="ARBA00022801"/>
    </source>
</evidence>
<protein>
    <submittedName>
        <fullName evidence="9">Galacturan 1,4-alpha-galacturonidase</fullName>
        <ecNumber evidence="9">3.2.1.67</ecNumber>
    </submittedName>
</protein>
<keyword evidence="6 8" id="KW-0326">Glycosidase</keyword>
<dbReference type="Gene3D" id="2.160.20.10">
    <property type="entry name" value="Single-stranded right-handed beta-helix, Pectin lyase-like"/>
    <property type="match status" value="2"/>
</dbReference>
<dbReference type="EMBL" id="NKXS01003707">
    <property type="protein sequence ID" value="PIN08765.1"/>
    <property type="molecule type" value="Genomic_DNA"/>
</dbReference>
<dbReference type="GO" id="GO:0047911">
    <property type="term" value="F:galacturan 1,4-alpha-galacturonidase activity"/>
    <property type="evidence" value="ECO:0007669"/>
    <property type="project" value="UniProtKB-EC"/>
</dbReference>
<evidence type="ECO:0000256" key="8">
    <source>
        <dbReference type="RuleBase" id="RU361169"/>
    </source>
</evidence>
<dbReference type="InterPro" id="IPR011050">
    <property type="entry name" value="Pectin_lyase_fold/virulence"/>
</dbReference>
<dbReference type="EC" id="3.2.1.67" evidence="9"/>
<evidence type="ECO:0000313" key="9">
    <source>
        <dbReference type="EMBL" id="PIN08765.1"/>
    </source>
</evidence>
<comment type="caution">
    <text evidence="9">The sequence shown here is derived from an EMBL/GenBank/DDBJ whole genome shotgun (WGS) entry which is preliminary data.</text>
</comment>
<organism evidence="9 10">
    <name type="scientific">Handroanthus impetiginosus</name>
    <dbReference type="NCBI Taxonomy" id="429701"/>
    <lineage>
        <taxon>Eukaryota</taxon>
        <taxon>Viridiplantae</taxon>
        <taxon>Streptophyta</taxon>
        <taxon>Embryophyta</taxon>
        <taxon>Tracheophyta</taxon>
        <taxon>Spermatophyta</taxon>
        <taxon>Magnoliopsida</taxon>
        <taxon>eudicotyledons</taxon>
        <taxon>Gunneridae</taxon>
        <taxon>Pentapetalae</taxon>
        <taxon>asterids</taxon>
        <taxon>lamiids</taxon>
        <taxon>Lamiales</taxon>
        <taxon>Bignoniaceae</taxon>
        <taxon>Crescentiina</taxon>
        <taxon>Tabebuia alliance</taxon>
        <taxon>Handroanthus</taxon>
    </lineage>
</organism>
<comment type="similarity">
    <text evidence="2 8">Belongs to the glycosyl hydrolase 28 family.</text>
</comment>
<dbReference type="OrthoDB" id="187139at2759"/>
<dbReference type="GO" id="GO:0071555">
    <property type="term" value="P:cell wall organization"/>
    <property type="evidence" value="ECO:0007669"/>
    <property type="project" value="UniProtKB-KW"/>
</dbReference>
<dbReference type="GO" id="GO:0005975">
    <property type="term" value="P:carbohydrate metabolic process"/>
    <property type="evidence" value="ECO:0007669"/>
    <property type="project" value="InterPro"/>
</dbReference>
<name>A0A2G9GU80_9LAMI</name>
<evidence type="ECO:0000256" key="6">
    <source>
        <dbReference type="ARBA" id="ARBA00023295"/>
    </source>
</evidence>
<sequence length="276" mass="29791">MVTSVGRGRRIVMEARLLLGIACVIFCSAVQCTPLHPRRGLIGETVFDVTKYGAKPDGRTDNAIEFIQAWSAACNSNGAAKVLIPRGQFVAGEVIFAGPCTAKKPIILEIQGNVLAYSDISAYSNGAWMMIEKVDGVVVTGGGTINGRGREVWMYGKRKDGPPLPVLLATNIVFQDIVMNKVRNPIVIDQHYDSKRKREQSKVKLSDVHFRNIRGTTVSQVPISLNCSSAFPCEGVELANINLMPFGPIGPLKSSCSSARFFLRGKLNPAGPAACL</sequence>
<accession>A0A2G9GU80</accession>
<dbReference type="AlphaFoldDB" id="A0A2G9GU80"/>
<dbReference type="InterPro" id="IPR012334">
    <property type="entry name" value="Pectin_lyas_fold"/>
</dbReference>
<keyword evidence="5 8" id="KW-0378">Hydrolase</keyword>
<dbReference type="Pfam" id="PF00295">
    <property type="entry name" value="Glyco_hydro_28"/>
    <property type="match status" value="2"/>
</dbReference>
<keyword evidence="7" id="KW-0961">Cell wall biogenesis/degradation</keyword>
<evidence type="ECO:0000256" key="2">
    <source>
        <dbReference type="ARBA" id="ARBA00008834"/>
    </source>
</evidence>
<dbReference type="GO" id="GO:0004650">
    <property type="term" value="F:polygalacturonase activity"/>
    <property type="evidence" value="ECO:0007669"/>
    <property type="project" value="InterPro"/>
</dbReference>
<keyword evidence="4" id="KW-0964">Secreted</keyword>
<dbReference type="InterPro" id="IPR000743">
    <property type="entry name" value="Glyco_hydro_28"/>
</dbReference>
<proteinExistence type="inferred from homology"/>
<comment type="subcellular location">
    <subcellularLocation>
        <location evidence="1">Secreted</location>
        <location evidence="1">Cell wall</location>
    </subcellularLocation>
</comment>
<evidence type="ECO:0000256" key="1">
    <source>
        <dbReference type="ARBA" id="ARBA00004191"/>
    </source>
</evidence>
<reference evidence="10" key="1">
    <citation type="journal article" date="2018" name="Gigascience">
        <title>Genome assembly of the Pink Ipe (Handroanthus impetiginosus, Bignoniaceae), a highly valued, ecologically keystone Neotropical timber forest tree.</title>
        <authorList>
            <person name="Silva-Junior O.B."/>
            <person name="Grattapaglia D."/>
            <person name="Novaes E."/>
            <person name="Collevatti R.G."/>
        </authorList>
    </citation>
    <scope>NUCLEOTIDE SEQUENCE [LARGE SCALE GENOMIC DNA]</scope>
    <source>
        <strain evidence="10">cv. UFG-1</strain>
    </source>
</reference>
<dbReference type="PANTHER" id="PTHR31375">
    <property type="match status" value="1"/>
</dbReference>
<evidence type="ECO:0000256" key="3">
    <source>
        <dbReference type="ARBA" id="ARBA00022512"/>
    </source>
</evidence>
<dbReference type="STRING" id="429701.A0A2G9GU80"/>
<keyword evidence="3" id="KW-0134">Cell wall</keyword>
<keyword evidence="10" id="KW-1185">Reference proteome</keyword>
<dbReference type="SUPFAM" id="SSF51126">
    <property type="entry name" value="Pectin lyase-like"/>
    <property type="match status" value="1"/>
</dbReference>
<evidence type="ECO:0000313" key="10">
    <source>
        <dbReference type="Proteomes" id="UP000231279"/>
    </source>
</evidence>
<evidence type="ECO:0000256" key="4">
    <source>
        <dbReference type="ARBA" id="ARBA00022525"/>
    </source>
</evidence>
<evidence type="ECO:0000256" key="7">
    <source>
        <dbReference type="ARBA" id="ARBA00023316"/>
    </source>
</evidence>